<dbReference type="PANTHER" id="PTHR46670:SF3">
    <property type="entry name" value="ENDONUCLEASE_EXONUCLEASE_PHOSPHATASE DOMAIN-CONTAINING PROTEIN"/>
    <property type="match status" value="1"/>
</dbReference>
<dbReference type="AlphaFoldDB" id="A0A7M7SXW3"/>
<evidence type="ECO:0000256" key="2">
    <source>
        <dbReference type="SAM" id="SignalP"/>
    </source>
</evidence>
<feature type="signal peptide" evidence="2">
    <location>
        <begin position="1"/>
        <end position="24"/>
    </location>
</feature>
<feature type="region of interest" description="Disordered" evidence="1">
    <location>
        <begin position="129"/>
        <end position="159"/>
    </location>
</feature>
<proteinExistence type="predicted"/>
<sequence length="299" mass="34482">MGPFQLGLLFTLCLYANLDRNVYCSEQSFIKLSINENFTRKHYLKRRIPYNPNSTASFQLELLHAGDVHPNPGPDQDQDGTVPSFCIHRDPPLQRRIHYSPEDLLQWRYAKLRLSSDVRDVIHSFGIQRRKTRRGRRGNRRRNCLRQSKVSRSSSSSTIPICIQPGNSRSISLVVVYRPESDDHGRHLPFSVFMEEFGEMLDSYLLHPSEILLVGDYNIWVDVQDDSKARQFLNLLSTYGMKQHVREPTHDHGHTLDLLITREHENVISNVLVQPGLSDHFAIMCKVPQTETGASLENH</sequence>
<dbReference type="SUPFAM" id="SSF56219">
    <property type="entry name" value="DNase I-like"/>
    <property type="match status" value="1"/>
</dbReference>
<protein>
    <recommendedName>
        <fullName evidence="5">Endonuclease/exonuclease/phosphatase domain-containing protein</fullName>
    </recommendedName>
</protein>
<feature type="chain" id="PRO_5029605412" description="Endonuclease/exonuclease/phosphatase domain-containing protein" evidence="2">
    <location>
        <begin position="25"/>
        <end position="299"/>
    </location>
</feature>
<reference evidence="3" key="2">
    <citation type="submission" date="2021-01" db="UniProtKB">
        <authorList>
            <consortium name="EnsemblMetazoa"/>
        </authorList>
    </citation>
    <scope>IDENTIFICATION</scope>
</reference>
<dbReference type="EnsemblMetazoa" id="XM_030983517">
    <property type="protein sequence ID" value="XP_030839377"/>
    <property type="gene ID" value="LOC105441144"/>
</dbReference>
<dbReference type="OrthoDB" id="5988992at2759"/>
<dbReference type="Proteomes" id="UP000007110">
    <property type="component" value="Unassembled WGS sequence"/>
</dbReference>
<dbReference type="Gene3D" id="3.60.10.10">
    <property type="entry name" value="Endonuclease/exonuclease/phosphatase"/>
    <property type="match status" value="1"/>
</dbReference>
<name>A0A7M7SXW3_STRPU</name>
<dbReference type="PANTHER" id="PTHR46670">
    <property type="entry name" value="ENDO/EXONUCLEASE/PHOSPHATASE DOMAIN-CONTAINING PROTEIN"/>
    <property type="match status" value="1"/>
</dbReference>
<evidence type="ECO:0000313" key="4">
    <source>
        <dbReference type="Proteomes" id="UP000007110"/>
    </source>
</evidence>
<reference evidence="4" key="1">
    <citation type="submission" date="2015-02" db="EMBL/GenBank/DDBJ databases">
        <title>Genome sequencing for Strongylocentrotus purpuratus.</title>
        <authorList>
            <person name="Murali S."/>
            <person name="Liu Y."/>
            <person name="Vee V."/>
            <person name="English A."/>
            <person name="Wang M."/>
            <person name="Skinner E."/>
            <person name="Han Y."/>
            <person name="Muzny D.M."/>
            <person name="Worley K.C."/>
            <person name="Gibbs R.A."/>
        </authorList>
    </citation>
    <scope>NUCLEOTIDE SEQUENCE</scope>
</reference>
<evidence type="ECO:0000313" key="3">
    <source>
        <dbReference type="EnsemblMetazoa" id="XP_030839377"/>
    </source>
</evidence>
<organism evidence="3 4">
    <name type="scientific">Strongylocentrotus purpuratus</name>
    <name type="common">Purple sea urchin</name>
    <dbReference type="NCBI Taxonomy" id="7668"/>
    <lineage>
        <taxon>Eukaryota</taxon>
        <taxon>Metazoa</taxon>
        <taxon>Echinodermata</taxon>
        <taxon>Eleutherozoa</taxon>
        <taxon>Echinozoa</taxon>
        <taxon>Echinoidea</taxon>
        <taxon>Euechinoidea</taxon>
        <taxon>Echinacea</taxon>
        <taxon>Camarodonta</taxon>
        <taxon>Echinidea</taxon>
        <taxon>Strongylocentrotidae</taxon>
        <taxon>Strongylocentrotus</taxon>
    </lineage>
</organism>
<dbReference type="RefSeq" id="XP_030839377.1">
    <property type="nucleotide sequence ID" value="XM_030983517.1"/>
</dbReference>
<dbReference type="InParanoid" id="A0A7M7SXW3"/>
<keyword evidence="2" id="KW-0732">Signal</keyword>
<accession>A0A7M7SXW3</accession>
<dbReference type="GeneID" id="105441144"/>
<dbReference type="InterPro" id="IPR036691">
    <property type="entry name" value="Endo/exonu/phosph_ase_sf"/>
</dbReference>
<evidence type="ECO:0008006" key="5">
    <source>
        <dbReference type="Google" id="ProtNLM"/>
    </source>
</evidence>
<evidence type="ECO:0000256" key="1">
    <source>
        <dbReference type="SAM" id="MobiDB-lite"/>
    </source>
</evidence>
<keyword evidence="4" id="KW-1185">Reference proteome</keyword>
<feature type="compositionally biased region" description="Low complexity" evidence="1">
    <location>
        <begin position="148"/>
        <end position="157"/>
    </location>
</feature>
<dbReference type="KEGG" id="spu:105441144"/>
<feature type="compositionally biased region" description="Basic residues" evidence="1">
    <location>
        <begin position="129"/>
        <end position="144"/>
    </location>
</feature>